<sequence length="652" mass="68431">MDARGARFNGKVRFAGARLGGDLNLQSAQHDHPDACAIDFSGAEIRGSAHLRSGFSCRGVLDYRHATITGQLRLDRAAITSPHSSSGMVIALDWAGIAGGVEATEPVVVDGVINLVGTRVGGVFRIRDGQLTGRGGRAINAVAASFGAGFRLEGGSRLSGAVRVATCTISGDVVLDGVEGTSFDLSNSTVSGLVSICNGKLMSQGGDALRIATSEVSGDLKLAGLELAGDGCEPEDGGDAGKSSVDLLVATAHLSDTTIRGRLHAGTGFRCSGEVRLVNLVVPHVTFHGAVLEAPGELVISASNLTVDTVVLSKISADGGVVLASSEIRHVLRITEAAVTGGARRMDLEEVGSFSLDLTGTTVGRQLNMAESSFADKVILADAVIGQDVRLDDAQLGGRSGCALDAVRLKASVVRLLPAEMPGGAIRLANAQVGLLVDRAAAWPREHEVDLAGFSYERLTAEVTLPERLSWLELATPQFVPGPYEQLANCLTAAGDKDGARTVRLAAVRRSYREPGMRDTRSVRRRVRYALRRGWGFLQDSVLGYGYRPSRAVVLFVLLWGLGGAAFALGSGPCLLTGVPELGPCAVKADEHPAWDPFLYALDLLIPLLDLGHEKAWDVIGPSKAVMWVLMVSGWVLATAIIAAASRTLRRN</sequence>
<keyword evidence="1" id="KW-0812">Transmembrane</keyword>
<accession>A0ABT4V1S7</accession>
<name>A0ABT4V1S7_9PSEU</name>
<comment type="caution">
    <text evidence="2">The sequence shown here is derived from an EMBL/GenBank/DDBJ whole genome shotgun (WGS) entry which is preliminary data.</text>
</comment>
<protein>
    <recommendedName>
        <fullName evidence="4">Membrane-associated oxidoreductase</fullName>
    </recommendedName>
</protein>
<keyword evidence="1" id="KW-0472">Membrane</keyword>
<evidence type="ECO:0008006" key="4">
    <source>
        <dbReference type="Google" id="ProtNLM"/>
    </source>
</evidence>
<evidence type="ECO:0000313" key="3">
    <source>
        <dbReference type="Proteomes" id="UP001210380"/>
    </source>
</evidence>
<evidence type="ECO:0000313" key="2">
    <source>
        <dbReference type="EMBL" id="MDA3627921.1"/>
    </source>
</evidence>
<feature type="transmembrane region" description="Helical" evidence="1">
    <location>
        <begin position="625"/>
        <end position="645"/>
    </location>
</feature>
<dbReference type="RefSeq" id="WP_270950625.1">
    <property type="nucleotide sequence ID" value="NZ_JAQGLA010000036.1"/>
</dbReference>
<reference evidence="2 3" key="1">
    <citation type="submission" date="2022-11" db="EMBL/GenBank/DDBJ databases">
        <title>Draft genome sequence of Saccharopolyspora sp. WRP15-2 isolated from rhizosphere soils of wild rice in Thailand.</title>
        <authorList>
            <person name="Duangmal K."/>
            <person name="Kammanee S."/>
            <person name="Muangham S."/>
        </authorList>
    </citation>
    <scope>NUCLEOTIDE SEQUENCE [LARGE SCALE GENOMIC DNA]</scope>
    <source>
        <strain evidence="2 3">WRP15-2</strain>
    </source>
</reference>
<keyword evidence="1" id="KW-1133">Transmembrane helix</keyword>
<evidence type="ECO:0000256" key="1">
    <source>
        <dbReference type="SAM" id="Phobius"/>
    </source>
</evidence>
<dbReference type="Proteomes" id="UP001210380">
    <property type="component" value="Unassembled WGS sequence"/>
</dbReference>
<gene>
    <name evidence="2" type="ORF">OU415_20980</name>
</gene>
<proteinExistence type="predicted"/>
<keyword evidence="3" id="KW-1185">Reference proteome</keyword>
<dbReference type="EMBL" id="JAQGLA010000036">
    <property type="protein sequence ID" value="MDA3627921.1"/>
    <property type="molecule type" value="Genomic_DNA"/>
</dbReference>
<organism evidence="2 3">
    <name type="scientific">Saccharopolyspora oryzae</name>
    <dbReference type="NCBI Taxonomy" id="2997343"/>
    <lineage>
        <taxon>Bacteria</taxon>
        <taxon>Bacillati</taxon>
        <taxon>Actinomycetota</taxon>
        <taxon>Actinomycetes</taxon>
        <taxon>Pseudonocardiales</taxon>
        <taxon>Pseudonocardiaceae</taxon>
        <taxon>Saccharopolyspora</taxon>
    </lineage>
</organism>